<evidence type="ECO:0000256" key="8">
    <source>
        <dbReference type="ARBA" id="ARBA00023242"/>
    </source>
</evidence>
<keyword evidence="6" id="KW-0010">Activator</keyword>
<proteinExistence type="predicted"/>
<dbReference type="EnsemblMetazoa" id="XM_003388354.3">
    <property type="protein sequence ID" value="XP_003388402.1"/>
    <property type="gene ID" value="LOC100633395"/>
</dbReference>
<dbReference type="PANTHER" id="PTHR31671:SF3">
    <property type="entry name" value="DIABETES AND OBESITY REGULATED, ISOFORM G"/>
    <property type="match status" value="1"/>
</dbReference>
<dbReference type="GO" id="GO:0016604">
    <property type="term" value="C:nuclear body"/>
    <property type="evidence" value="ECO:0007669"/>
    <property type="project" value="UniProtKB-SubCell"/>
</dbReference>
<evidence type="ECO:0000256" key="3">
    <source>
        <dbReference type="ARBA" id="ARBA00022490"/>
    </source>
</evidence>
<keyword evidence="12" id="KW-1185">Reference proteome</keyword>
<evidence type="ECO:0000313" key="12">
    <source>
        <dbReference type="Proteomes" id="UP000007879"/>
    </source>
</evidence>
<dbReference type="GO" id="GO:0005829">
    <property type="term" value="C:cytosol"/>
    <property type="evidence" value="ECO:0007669"/>
    <property type="project" value="UniProtKB-SubCell"/>
</dbReference>
<evidence type="ECO:0000256" key="1">
    <source>
        <dbReference type="ARBA" id="ARBA00004419"/>
    </source>
</evidence>
<evidence type="ECO:0000313" key="11">
    <source>
        <dbReference type="EnsemblMetazoa" id="Aqu2.1.25306_001"/>
    </source>
</evidence>
<keyword evidence="5" id="KW-0805">Transcription regulation</keyword>
<dbReference type="KEGG" id="aqu:100633395"/>
<evidence type="ECO:0000256" key="9">
    <source>
        <dbReference type="ARBA" id="ARBA00023329"/>
    </source>
</evidence>
<protein>
    <recommendedName>
        <fullName evidence="13">Tumor protein p53-inducible nuclear protein 1</fullName>
    </recommendedName>
</protein>
<keyword evidence="7" id="KW-0804">Transcription</keyword>
<evidence type="ECO:0008006" key="13">
    <source>
        <dbReference type="Google" id="ProtNLM"/>
    </source>
</evidence>
<dbReference type="InterPro" id="IPR029431">
    <property type="entry name" value="TP53INP"/>
</dbReference>
<keyword evidence="8" id="KW-0539">Nucleus</keyword>
<gene>
    <name evidence="11" type="primary">100633395</name>
</gene>
<dbReference type="GO" id="GO:0045893">
    <property type="term" value="P:positive regulation of DNA-templated transcription"/>
    <property type="evidence" value="ECO:0007669"/>
    <property type="project" value="TreeGrafter"/>
</dbReference>
<dbReference type="GO" id="GO:0031410">
    <property type="term" value="C:cytoplasmic vesicle"/>
    <property type="evidence" value="ECO:0007669"/>
    <property type="project" value="UniProtKB-KW"/>
</dbReference>
<evidence type="ECO:0000256" key="10">
    <source>
        <dbReference type="ARBA" id="ARBA00034306"/>
    </source>
</evidence>
<name>A0A1X7UC05_AMPQE</name>
<reference evidence="12" key="1">
    <citation type="journal article" date="2010" name="Nature">
        <title>The Amphimedon queenslandica genome and the evolution of animal complexity.</title>
        <authorList>
            <person name="Srivastava M."/>
            <person name="Simakov O."/>
            <person name="Chapman J."/>
            <person name="Fahey B."/>
            <person name="Gauthier M.E."/>
            <person name="Mitros T."/>
            <person name="Richards G.S."/>
            <person name="Conaco C."/>
            <person name="Dacre M."/>
            <person name="Hellsten U."/>
            <person name="Larroux C."/>
            <person name="Putnam N.H."/>
            <person name="Stanke M."/>
            <person name="Adamska M."/>
            <person name="Darling A."/>
            <person name="Degnan S.M."/>
            <person name="Oakley T.H."/>
            <person name="Plachetzki D.C."/>
            <person name="Zhai Y."/>
            <person name="Adamski M."/>
            <person name="Calcino A."/>
            <person name="Cummins S.F."/>
            <person name="Goodstein D.M."/>
            <person name="Harris C."/>
            <person name="Jackson D.J."/>
            <person name="Leys S.P."/>
            <person name="Shu S."/>
            <person name="Woodcroft B.J."/>
            <person name="Vervoort M."/>
            <person name="Kosik K.S."/>
            <person name="Manning G."/>
            <person name="Degnan B.M."/>
            <person name="Rokhsar D.S."/>
        </authorList>
    </citation>
    <scope>NUCLEOTIDE SEQUENCE [LARGE SCALE GENOMIC DNA]</scope>
</reference>
<dbReference type="AlphaFoldDB" id="A0A1X7UC05"/>
<dbReference type="EnsemblMetazoa" id="Aqu2.1.25306_001">
    <property type="protein sequence ID" value="Aqu2.1.25306_001"/>
    <property type="gene ID" value="Aqu2.1.25306"/>
</dbReference>
<dbReference type="PANTHER" id="PTHR31671">
    <property type="entry name" value="DIABETES AND OBESITY REGULATED, ISOFORM G"/>
    <property type="match status" value="1"/>
</dbReference>
<dbReference type="Proteomes" id="UP000007879">
    <property type="component" value="Unassembled WGS sequence"/>
</dbReference>
<dbReference type="Pfam" id="PF14839">
    <property type="entry name" value="DOR"/>
    <property type="match status" value="1"/>
</dbReference>
<dbReference type="GO" id="GO:0000045">
    <property type="term" value="P:autophagosome assembly"/>
    <property type="evidence" value="ECO:0007669"/>
    <property type="project" value="TreeGrafter"/>
</dbReference>
<keyword evidence="3" id="KW-0963">Cytoplasm</keyword>
<dbReference type="InParanoid" id="A0A1X7UC05"/>
<dbReference type="STRING" id="400682.A0A1X7UC05"/>
<evidence type="ECO:0000256" key="7">
    <source>
        <dbReference type="ARBA" id="ARBA00023163"/>
    </source>
</evidence>
<sequence length="212" mass="23884">MLPSFVSNLIWGAADEDRNSDDGLCTVTEEKDGDWLVIDYDTSADAGENESTTSETSVSSWIVAPSPRFRSSSNAPSLDNHSVENLLLENPSMSVYGCQVTPVTNEETQESKNKQLVPYDMHRRQIVRYSQNNRQLVLLRRQEQQELANQMGIPLEPFVPEKPCESAPIPCPIPKLSKKALKKHNNNNIRITRGKKCYKIHQCGVKAGRRRS</sequence>
<dbReference type="GO" id="GO:0005776">
    <property type="term" value="C:autophagosome"/>
    <property type="evidence" value="ECO:0007669"/>
    <property type="project" value="UniProtKB-SubCell"/>
</dbReference>
<dbReference type="OrthoDB" id="10041339at2759"/>
<accession>A0A1X7UC05</accession>
<evidence type="ECO:0000256" key="6">
    <source>
        <dbReference type="ARBA" id="ARBA00023159"/>
    </source>
</evidence>
<evidence type="ECO:0000256" key="2">
    <source>
        <dbReference type="ARBA" id="ARBA00004514"/>
    </source>
</evidence>
<organism evidence="11">
    <name type="scientific">Amphimedon queenslandica</name>
    <name type="common">Sponge</name>
    <dbReference type="NCBI Taxonomy" id="400682"/>
    <lineage>
        <taxon>Eukaryota</taxon>
        <taxon>Metazoa</taxon>
        <taxon>Porifera</taxon>
        <taxon>Demospongiae</taxon>
        <taxon>Heteroscleromorpha</taxon>
        <taxon>Haplosclerida</taxon>
        <taxon>Niphatidae</taxon>
        <taxon>Amphimedon</taxon>
    </lineage>
</organism>
<comment type="subcellular location">
    <subcellularLocation>
        <location evidence="2">Cytoplasm</location>
        <location evidence="2">Cytosol</location>
    </subcellularLocation>
    <subcellularLocation>
        <location evidence="1">Cytoplasmic vesicle</location>
        <location evidence="1">Autophagosome</location>
    </subcellularLocation>
    <subcellularLocation>
        <location evidence="10">Nucleus</location>
        <location evidence="10">Nuclear body</location>
    </subcellularLocation>
</comment>
<evidence type="ECO:0000256" key="4">
    <source>
        <dbReference type="ARBA" id="ARBA00023006"/>
    </source>
</evidence>
<reference evidence="11" key="2">
    <citation type="submission" date="2017-05" db="UniProtKB">
        <authorList>
            <consortium name="EnsemblMetazoa"/>
        </authorList>
    </citation>
    <scope>IDENTIFICATION</scope>
</reference>
<keyword evidence="9" id="KW-0968">Cytoplasmic vesicle</keyword>
<keyword evidence="4" id="KW-0072">Autophagy</keyword>
<evidence type="ECO:0000256" key="5">
    <source>
        <dbReference type="ARBA" id="ARBA00023015"/>
    </source>
</evidence>